<comment type="caution">
    <text evidence="3">The sequence shown here is derived from an EMBL/GenBank/DDBJ whole genome shotgun (WGS) entry which is preliminary data.</text>
</comment>
<feature type="compositionally biased region" description="Low complexity" evidence="1">
    <location>
        <begin position="209"/>
        <end position="222"/>
    </location>
</feature>
<keyword evidence="2" id="KW-0812">Transmembrane</keyword>
<reference evidence="3" key="1">
    <citation type="journal article" date="2021" name="Nat. Commun.">
        <title>Genetic determinants of endophytism in the Arabidopsis root mycobiome.</title>
        <authorList>
            <person name="Mesny F."/>
            <person name="Miyauchi S."/>
            <person name="Thiergart T."/>
            <person name="Pickel B."/>
            <person name="Atanasova L."/>
            <person name="Karlsson M."/>
            <person name="Huettel B."/>
            <person name="Barry K.W."/>
            <person name="Haridas S."/>
            <person name="Chen C."/>
            <person name="Bauer D."/>
            <person name="Andreopoulos W."/>
            <person name="Pangilinan J."/>
            <person name="LaButti K."/>
            <person name="Riley R."/>
            <person name="Lipzen A."/>
            <person name="Clum A."/>
            <person name="Drula E."/>
            <person name="Henrissat B."/>
            <person name="Kohler A."/>
            <person name="Grigoriev I.V."/>
            <person name="Martin F.M."/>
            <person name="Hacquard S."/>
        </authorList>
    </citation>
    <scope>NUCLEOTIDE SEQUENCE</scope>
    <source>
        <strain evidence="3">MPI-CAGE-AT-0021</strain>
    </source>
</reference>
<evidence type="ECO:0000313" key="3">
    <source>
        <dbReference type="EMBL" id="KAH7157798.1"/>
    </source>
</evidence>
<keyword evidence="2" id="KW-1133">Transmembrane helix</keyword>
<organism evidence="3 4">
    <name type="scientific">Dactylonectria estremocensis</name>
    <dbReference type="NCBI Taxonomy" id="1079267"/>
    <lineage>
        <taxon>Eukaryota</taxon>
        <taxon>Fungi</taxon>
        <taxon>Dikarya</taxon>
        <taxon>Ascomycota</taxon>
        <taxon>Pezizomycotina</taxon>
        <taxon>Sordariomycetes</taxon>
        <taxon>Hypocreomycetidae</taxon>
        <taxon>Hypocreales</taxon>
        <taxon>Nectriaceae</taxon>
        <taxon>Dactylonectria</taxon>
    </lineage>
</organism>
<protein>
    <submittedName>
        <fullName evidence="3">Uncharacterized protein</fullName>
    </submittedName>
</protein>
<proteinExistence type="predicted"/>
<name>A0A9P9FD54_9HYPO</name>
<evidence type="ECO:0000256" key="1">
    <source>
        <dbReference type="SAM" id="MobiDB-lite"/>
    </source>
</evidence>
<dbReference type="AlphaFoldDB" id="A0A9P9FD54"/>
<gene>
    <name evidence="3" type="ORF">B0J13DRAFT_581816</name>
</gene>
<evidence type="ECO:0000313" key="4">
    <source>
        <dbReference type="Proteomes" id="UP000717696"/>
    </source>
</evidence>
<keyword evidence="4" id="KW-1185">Reference proteome</keyword>
<sequence length="712" mass="79471">MTSFLTVNNNVSLISISIAPSTFLVSVVLFFVFAAFYLPRLCSLGIPRFGLPLPSLSTLARPFTSRGSPERPGLLDKALPEPPLKRSQLVFEDQQQLVIAGQDIVLARRRHYQRQQQLLRQQEEEEEEEEERQLRLLAHQEQVKRRHHRSAREEGLLEYSRPSPSPSPRKPSARDSPRTPDSKKQRRSQDDDERSPRRPRRLATGLRTPGKPAAAPLGAAPERGGHDGRGPRGLGTRFRREDDLVLERAIRTRLPKGSASPGKGRSMSPERVEDRTLQVKMERQPTSAAAAAAISTAIAVRDAPVPENYIRFAVRAEVQQRTEPIESAINTIRNRYSSLTRTWTSTLTTLLVALFSLSAFKSLLQPAATRPAGDLVKVAGLARSFEPLIYYSEHAVAQVHDLQATSVAVWDLGESVRTSDMRDAPSIVADLDALSETMKTLAIEMTKFFARVDGDIDGILNVMDWAKMHLRRLNSSPAPSTLSSAYDNLHNLLSHAYILEDASGAPTSLGRLTTLVFGYSNPQREQRMVQLLFTEFLAVLEDSIQAELQHSVTLFALFEAVDFHFLNLARTVVRESSAQEELHADLLASLWTRLLGTRAAELRKFEQNRLLLRNVRDKTVRNKGILVEHNGKLLTLKASLETLRSKLVSPLVRGVNSTTLTLDDQIVGISDVSEYLGGVRKQQKGKVMESLFASVPGKKYMIDEGPSSHHPW</sequence>
<feature type="compositionally biased region" description="Basic and acidic residues" evidence="1">
    <location>
        <begin position="172"/>
        <end position="189"/>
    </location>
</feature>
<accession>A0A9P9FD54</accession>
<feature type="region of interest" description="Disordered" evidence="1">
    <location>
        <begin position="139"/>
        <end position="237"/>
    </location>
</feature>
<dbReference type="Proteomes" id="UP000717696">
    <property type="component" value="Unassembled WGS sequence"/>
</dbReference>
<dbReference type="EMBL" id="JAGMUU010000003">
    <property type="protein sequence ID" value="KAH7157798.1"/>
    <property type="molecule type" value="Genomic_DNA"/>
</dbReference>
<feature type="transmembrane region" description="Helical" evidence="2">
    <location>
        <begin position="12"/>
        <end position="38"/>
    </location>
</feature>
<keyword evidence="2" id="KW-0472">Membrane</keyword>
<dbReference type="OrthoDB" id="4202871at2759"/>
<feature type="region of interest" description="Disordered" evidence="1">
    <location>
        <begin position="253"/>
        <end position="272"/>
    </location>
</feature>
<evidence type="ECO:0000256" key="2">
    <source>
        <dbReference type="SAM" id="Phobius"/>
    </source>
</evidence>